<dbReference type="EMBL" id="JACAQR010000012">
    <property type="protein sequence ID" value="NWD42211.1"/>
    <property type="molecule type" value="Genomic_DNA"/>
</dbReference>
<keyword evidence="4" id="KW-1185">Reference proteome</keyword>
<reference evidence="2 3" key="1">
    <citation type="submission" date="2020-04" db="EMBL/GenBank/DDBJ databases">
        <title>Molecular characterization of pseudomonads from Agaricus bisporus reveal novel blotch 2 pathogens in Western Europe.</title>
        <authorList>
            <person name="Taparia T."/>
            <person name="Krijger M."/>
            <person name="Haynes E."/>
            <person name="Elpinstone J.G."/>
            <person name="Noble R."/>
            <person name="Van Der Wolf J."/>
        </authorList>
    </citation>
    <scope>NUCLEOTIDE SEQUENCE [LARGE SCALE GENOMIC DNA]</scope>
    <source>
        <strain evidence="2 3">IPO3753</strain>
    </source>
</reference>
<dbReference type="RefSeq" id="WP_063033446.1">
    <property type="nucleotide sequence ID" value="NZ_CP012400.2"/>
</dbReference>
<sequence>MFKATPNPPSYLFTVSPGQATETLILNSYETFSSVTTLLLDLSDDLTGKQRDVALAIHQLSELGVLLMGQVMDRGVPLPQTP</sequence>
<reference evidence="1 4" key="2">
    <citation type="journal article" date="2023" name="Microbiol. Resour. Announc.">
        <title>Whole-genome sequence of Pseudomonas yamanorum OLsAu1 isolated from the edible ectomycorrhizal mushroom Lactarius sp. section Deliciosi.</title>
        <authorList>
            <person name="Ramirez-Mendoza R."/>
            <person name="Angeles-Argaiz R.E."/>
            <person name="Hernandez-Oaxaca D."/>
            <person name="Aguirre-Beltran L."/>
            <person name="Almaraz-Suarez J."/>
            <person name="Perez-Moreno J."/>
        </authorList>
    </citation>
    <scope>NUCLEOTIDE SEQUENCE [LARGE SCALE GENOMIC DNA]</scope>
    <source>
        <strain evidence="1 4">OLsAu1</strain>
    </source>
</reference>
<dbReference type="EMBL" id="JAVGXC010000002">
    <property type="protein sequence ID" value="MDR0188222.1"/>
    <property type="molecule type" value="Genomic_DNA"/>
</dbReference>
<protein>
    <submittedName>
        <fullName evidence="1">DUF6124 family protein</fullName>
    </submittedName>
</protein>
<dbReference type="GeneID" id="93513390"/>
<dbReference type="AlphaFoldDB" id="A0A145X7B6"/>
<evidence type="ECO:0000313" key="1">
    <source>
        <dbReference type="EMBL" id="MDR0188222.1"/>
    </source>
</evidence>
<name>A0A145X7B6_9PSED</name>
<evidence type="ECO:0000313" key="4">
    <source>
        <dbReference type="Proteomes" id="UP001224477"/>
    </source>
</evidence>
<dbReference type="Proteomes" id="UP001224477">
    <property type="component" value="Unassembled WGS sequence"/>
</dbReference>
<comment type="caution">
    <text evidence="2">The sequence shown here is derived from an EMBL/GenBank/DDBJ whole genome shotgun (WGS) entry which is preliminary data.</text>
</comment>
<organism evidence="2 3">
    <name type="scientific">Pseudomonas yamanorum</name>
    <dbReference type="NCBI Taxonomy" id="515393"/>
    <lineage>
        <taxon>Bacteria</taxon>
        <taxon>Pseudomonadati</taxon>
        <taxon>Pseudomonadota</taxon>
        <taxon>Gammaproteobacteria</taxon>
        <taxon>Pseudomonadales</taxon>
        <taxon>Pseudomonadaceae</taxon>
        <taxon>Pseudomonas</taxon>
    </lineage>
</organism>
<gene>
    <name evidence="2" type="ORF">HX826_10070</name>
    <name evidence="1" type="ORF">RCO22_04680</name>
</gene>
<proteinExistence type="predicted"/>
<dbReference type="OrthoDB" id="7023633at2"/>
<dbReference type="KEGG" id="pym:AK972_5476"/>
<accession>A0A145X7B6</accession>
<accession>A0A1H2GC19</accession>
<evidence type="ECO:0000313" key="2">
    <source>
        <dbReference type="EMBL" id="NWD42211.1"/>
    </source>
</evidence>
<dbReference type="Proteomes" id="UP000546584">
    <property type="component" value="Unassembled WGS sequence"/>
</dbReference>
<evidence type="ECO:0000313" key="3">
    <source>
        <dbReference type="Proteomes" id="UP000546584"/>
    </source>
</evidence>
<dbReference type="Pfam" id="PF19619">
    <property type="entry name" value="DUF6124"/>
    <property type="match status" value="1"/>
</dbReference>